<feature type="coiled-coil region" evidence="1">
    <location>
        <begin position="537"/>
        <end position="564"/>
    </location>
</feature>
<evidence type="ECO:0000256" key="3">
    <source>
        <dbReference type="SAM" id="SignalP"/>
    </source>
</evidence>
<feature type="signal peptide" evidence="3">
    <location>
        <begin position="1"/>
        <end position="17"/>
    </location>
</feature>
<dbReference type="GO" id="GO:0003712">
    <property type="term" value="F:transcription coregulator activity"/>
    <property type="evidence" value="ECO:0007669"/>
    <property type="project" value="InterPro"/>
</dbReference>
<evidence type="ECO:0000313" key="5">
    <source>
        <dbReference type="Proteomes" id="UP000325440"/>
    </source>
</evidence>
<protein>
    <submittedName>
        <fullName evidence="4">Uncharacterized protein</fullName>
    </submittedName>
</protein>
<feature type="coiled-coil region" evidence="1">
    <location>
        <begin position="1223"/>
        <end position="1250"/>
    </location>
</feature>
<dbReference type="PANTHER" id="PTHR13526">
    <property type="entry name" value="TRANSCRIPTION FACTOR SPT20 HOMOLOG"/>
    <property type="match status" value="1"/>
</dbReference>
<feature type="compositionally biased region" description="Basic and acidic residues" evidence="2">
    <location>
        <begin position="73"/>
        <end position="86"/>
    </location>
</feature>
<dbReference type="OrthoDB" id="1932706at2759"/>
<name>A0A5E4N6K5_9HEMI</name>
<dbReference type="Proteomes" id="UP000325440">
    <property type="component" value="Unassembled WGS sequence"/>
</dbReference>
<dbReference type="EMBL" id="CABPRJ010001902">
    <property type="protein sequence ID" value="VVC40289.1"/>
    <property type="molecule type" value="Genomic_DNA"/>
</dbReference>
<keyword evidence="5" id="KW-1185">Reference proteome</keyword>
<feature type="chain" id="PRO_5023061667" evidence="3">
    <location>
        <begin position="18"/>
        <end position="2200"/>
    </location>
</feature>
<keyword evidence="3" id="KW-0732">Signal</keyword>
<feature type="region of interest" description="Disordered" evidence="2">
    <location>
        <begin position="56"/>
        <end position="86"/>
    </location>
</feature>
<dbReference type="GO" id="GO:0006357">
    <property type="term" value="P:regulation of transcription by RNA polymerase II"/>
    <property type="evidence" value="ECO:0007669"/>
    <property type="project" value="TreeGrafter"/>
</dbReference>
<organism evidence="4 5">
    <name type="scientific">Cinara cedri</name>
    <dbReference type="NCBI Taxonomy" id="506608"/>
    <lineage>
        <taxon>Eukaryota</taxon>
        <taxon>Metazoa</taxon>
        <taxon>Ecdysozoa</taxon>
        <taxon>Arthropoda</taxon>
        <taxon>Hexapoda</taxon>
        <taxon>Insecta</taxon>
        <taxon>Pterygota</taxon>
        <taxon>Neoptera</taxon>
        <taxon>Paraneoptera</taxon>
        <taxon>Hemiptera</taxon>
        <taxon>Sternorrhyncha</taxon>
        <taxon>Aphidomorpha</taxon>
        <taxon>Aphidoidea</taxon>
        <taxon>Aphididae</taxon>
        <taxon>Lachninae</taxon>
        <taxon>Cinara</taxon>
    </lineage>
</organism>
<sequence length="2200" mass="258813">MLLVFICLIGVIKDAGCGNKYFLNVVTIETMKSLVADKLKVARILLNFGHSYLNSSSLDNSEDEEEEEDDDEKEKYKEKKEQNQQLNCKKEQMEIAEKITKNIHQNIEKETLIKFDEGVRNINEGSLKQELDDKLKSEIIDDPYINKKNKQIDNQKELYNNVNFNEIKHEFVKEESHILDKSLQQPLLNSDLKELCSTDLQKQSCTNLYLNMNGEDKSIQNDLKHKLGNDYDYDPYEIKISKCNKSRYKKMPRYRNQIKYKSKPKKKKHCVDNNVLKKNKKKKLLQFNRIVSRKFDRAKKKRLVNGIGIKSQVNPEFQPKLCKKVLVKLEKKPTIFEERVEEKLEKNNPIDLEFPKNIDEKVQKVFRIEEQNFENANEIELNLQILVNSEFDEKVQKEFVGKKPHIHEIEIQLIIEIVQELDTSVKVGYGEKQIHNKKPKEFDKEKQEVDHTFNKEIQVDLEFQDDLIKKKYTENLNEIISDYIQQLKYESGFEEEELKIEKLIDEFQEKIKEEIQQLLCVILYGEQNKSVEQCFTEKEQIELITEIQQEIKDLQREINHSIEDGDEESEKEIIEQISKTYFYSGEEKFLKNLILSLNQDYIPFYKRIEKLCNLHFPTSPKPFPMYYDEIPSKLERDISPKNDNEAFIKLNRLVKLMTGDNLYGFDKDTYIDKNDITQQKSNKETQKNIGNIQVHSEIENTINDSVVQSIGMKTNKNKTVRSFGENINYEYSSKKQETEQELQDQIENKLLDKVLTQYLYTRDLKFKNEENKKFQQHFETLKNPHEDTKPAMVGIAPETFDKIVKQDVNDCFDIVIVFNKENKKKIDGVVIQMVKGNIHVYFNEKIMKMLNDSLIYVAKNMQIFNKRVKLLDTHGVIQTLIKKKYQNFFNRLIYKIDKKIYNHTNGKITQQNYCKAREVIDKLFVETLLKNIVQEMKVDFDGQIKVKKKEQQSLNKDIHDVNKHMHLQLKFYKSIPQEVDKVTQKICESQLQSDFSSFEMDVNKLKKIFLNKSEAVEKDEQKLDRVNGVYYEELKEIMEELLNQCEKEMEEKYVTYIRKINKKLEQESEKATLENIQKVYEIVEFNQQIGKESNVEIEDSKDKSNNNFEVDIEKLDNIFHKEAIEPFNEINEVIEIVDEFEVKSDSSVEDFIITGNEHFYTKKEFSSSEEFSFLDRGLNFTKEEKVFHKKVPKKLENIKQDKYNRHTQGTVEKFKKCAKDTKHKFKREMQDKVNRELEDLNEDLQQEFEGPNSELEEKISYKLFNVQPHEMGIEDIKDLDEVPLELKIKQEQFEEELHLQFKNFQKEFYRNLKKEYDKEQHLKVNKTFNPILSNVFDEQQQTFYDLKDEFNEIKQEYKSYIQQKIFEGLQQKIDENKLLEIEEFPEKIEDEPNLSIDDIDKEFVELQRDCHDLESEFMYNVPFEFKENNLSQVLNKKPFNLFKQLSSIHKKKLCTFVDSDQWPESCLYPSSLLDCLFENPLEDKPNVLVITLYSIDVGYSIKLHINKEEPPVEAFYNYVDDTILEYIEQEQLPPHLLDLLERAEPSIFYSGCIIAEIHDQINGIPYQLYRILLRPFNMSIQSDFNQIISEHNYMNWSYNKRLKLESMLTLVSHPVMCMDSSHIAGLTVNLQHQLLSCRKIILNPLKNNFKSSKLNLSHNDLTNDFYQDTQFTSNSSNESQRVTSQLMDNTNTNKIYDLIWKFDFRIQSFKLIKLYVLAVTDIEEYSMMLLMNSKYGSVMKLRFKINLKTNKLKTYITMILGILRNKIRPDISVIRTYKGSENSTLHAIIDVPILISSNIYEPSHAEISMLINKWLGNKSEYQCYKSELKFGKIKSPILPIQLLGDIQKIYKTKKSTRPSKKIDNKINKSVHLCTTKKLSNDPNTNIEKEMSNINLREKNQQILILNKLKKESIFHRDISLLNSVVVNSLPLNSLKKPMDYHSISSSREISTSTGNQIPILDVSLNGNDINGKYDKLDSILELQSTKDILPPISRPMCITFSLTTSPPVPNYVTTISSCSRCKYILKSILNLDTLIPSVSSHIKSMLSINSNSEASITNCILLSEYLETQYDKNHVPRLKIHTVNIDTELKSVFMLLKTYYSENVKNKNINLCKKHDKQQLPSLNYGIKTETGGMFRQSLNSQCAKKIEIIKHLHRYGICLSGPKTLINSNKMPPISSLVPKTSCIKKTTTNLQLDRRKKK</sequence>
<feature type="compositionally biased region" description="Acidic residues" evidence="2">
    <location>
        <begin position="60"/>
        <end position="72"/>
    </location>
</feature>
<evidence type="ECO:0000256" key="2">
    <source>
        <dbReference type="SAM" id="MobiDB-lite"/>
    </source>
</evidence>
<proteinExistence type="predicted"/>
<dbReference type="InterPro" id="IPR021950">
    <property type="entry name" value="Spt20"/>
</dbReference>
<evidence type="ECO:0000256" key="1">
    <source>
        <dbReference type="SAM" id="Coils"/>
    </source>
</evidence>
<keyword evidence="1" id="KW-0175">Coiled coil</keyword>
<reference evidence="4 5" key="1">
    <citation type="submission" date="2019-08" db="EMBL/GenBank/DDBJ databases">
        <authorList>
            <person name="Alioto T."/>
            <person name="Alioto T."/>
            <person name="Gomez Garrido J."/>
        </authorList>
    </citation>
    <scope>NUCLEOTIDE SEQUENCE [LARGE SCALE GENOMIC DNA]</scope>
</reference>
<dbReference type="GO" id="GO:0000124">
    <property type="term" value="C:SAGA complex"/>
    <property type="evidence" value="ECO:0007669"/>
    <property type="project" value="InterPro"/>
</dbReference>
<gene>
    <name evidence="4" type="ORF">CINCED_3A000795</name>
</gene>
<dbReference type="PANTHER" id="PTHR13526:SF8">
    <property type="entry name" value="TRANSCRIPTION FACTOR SPT20 HOMOLOG"/>
    <property type="match status" value="1"/>
</dbReference>
<accession>A0A5E4N6K5</accession>
<evidence type="ECO:0000313" key="4">
    <source>
        <dbReference type="EMBL" id="VVC40289.1"/>
    </source>
</evidence>